<proteinExistence type="predicted"/>
<feature type="chain" id="PRO_5033913361" evidence="1">
    <location>
        <begin position="20"/>
        <end position="139"/>
    </location>
</feature>
<name>A0A7J6UCQ1_PEROL</name>
<dbReference type="AlphaFoldDB" id="A0A7J6UCQ1"/>
<dbReference type="Proteomes" id="UP000574390">
    <property type="component" value="Unassembled WGS sequence"/>
</dbReference>
<gene>
    <name evidence="3" type="ORF">FOZ62_024869</name>
    <name evidence="2" type="ORF">FOZ63_032821</name>
</gene>
<evidence type="ECO:0000313" key="4">
    <source>
        <dbReference type="Proteomes" id="UP000553632"/>
    </source>
</evidence>
<dbReference type="EMBL" id="JABANO010029362">
    <property type="protein sequence ID" value="KAF4713663.1"/>
    <property type="molecule type" value="Genomic_DNA"/>
</dbReference>
<protein>
    <submittedName>
        <fullName evidence="3">Uncharacterized protein</fullName>
    </submittedName>
</protein>
<evidence type="ECO:0000256" key="1">
    <source>
        <dbReference type="SAM" id="SignalP"/>
    </source>
</evidence>
<feature type="signal peptide" evidence="1">
    <location>
        <begin position="1"/>
        <end position="19"/>
    </location>
</feature>
<dbReference type="Proteomes" id="UP000553632">
    <property type="component" value="Unassembled WGS sequence"/>
</dbReference>
<keyword evidence="1" id="KW-0732">Signal</keyword>
<sequence length="139" mass="16088">MVSFKLIYSVISLMVVVLARPSPPTGTYYKNINAQGTICAQLRWPTGPHEDVVLGVKCGPRRRESEDLTVDDLRNFVYKLDEHSKRDYNDFRRRVNQACPGLVNMQNFDLFKFEYNPGSQTIKTLFEGTQYKFRPGSCW</sequence>
<comment type="caution">
    <text evidence="3">The sequence shown here is derived from an EMBL/GenBank/DDBJ whole genome shotgun (WGS) entry which is preliminary data.</text>
</comment>
<evidence type="ECO:0000313" key="2">
    <source>
        <dbReference type="EMBL" id="KAF4713663.1"/>
    </source>
</evidence>
<dbReference type="EMBL" id="JABANM010001019">
    <property type="protein sequence ID" value="KAF4754990.1"/>
    <property type="molecule type" value="Genomic_DNA"/>
</dbReference>
<evidence type="ECO:0000313" key="3">
    <source>
        <dbReference type="EMBL" id="KAF4754990.1"/>
    </source>
</evidence>
<organism evidence="3 5">
    <name type="scientific">Perkinsus olseni</name>
    <name type="common">Perkinsus atlanticus</name>
    <dbReference type="NCBI Taxonomy" id="32597"/>
    <lineage>
        <taxon>Eukaryota</taxon>
        <taxon>Sar</taxon>
        <taxon>Alveolata</taxon>
        <taxon>Perkinsozoa</taxon>
        <taxon>Perkinsea</taxon>
        <taxon>Perkinsida</taxon>
        <taxon>Perkinsidae</taxon>
        <taxon>Perkinsus</taxon>
    </lineage>
</organism>
<keyword evidence="4" id="KW-1185">Reference proteome</keyword>
<reference evidence="4 5" key="1">
    <citation type="submission" date="2020-04" db="EMBL/GenBank/DDBJ databases">
        <title>Perkinsus olseni comparative genomics.</title>
        <authorList>
            <person name="Bogema D.R."/>
        </authorList>
    </citation>
    <scope>NUCLEOTIDE SEQUENCE [LARGE SCALE GENOMIC DNA]</scope>
    <source>
        <strain evidence="3">ATCC PRA-205</strain>
        <strain evidence="2 4">ATCC PRA-207</strain>
    </source>
</reference>
<accession>A0A7J6UCQ1</accession>
<evidence type="ECO:0000313" key="5">
    <source>
        <dbReference type="Proteomes" id="UP000574390"/>
    </source>
</evidence>